<evidence type="ECO:0000313" key="7">
    <source>
        <dbReference type="EMBL" id="MDV6271259.1"/>
    </source>
</evidence>
<keyword evidence="3" id="KW-0134">Cell wall</keyword>
<dbReference type="SUPFAM" id="SSF51735">
    <property type="entry name" value="NAD(P)-binding Rossmann-fold domains"/>
    <property type="match status" value="1"/>
</dbReference>
<comment type="caution">
    <text evidence="7">The sequence shown here is derived from an EMBL/GenBank/DDBJ whole genome shotgun (WGS) entry which is preliminary data.</text>
</comment>
<dbReference type="RefSeq" id="WP_317545718.1">
    <property type="nucleotide sequence ID" value="NZ_JAWLKB010000036.1"/>
</dbReference>
<dbReference type="Pfam" id="PF13561">
    <property type="entry name" value="adh_short_C2"/>
    <property type="match status" value="1"/>
</dbReference>
<comment type="subcellular location">
    <subcellularLocation>
        <location evidence="1">Secreted</location>
        <location evidence="1">Cell wall</location>
    </subcellularLocation>
</comment>
<proteinExistence type="inferred from homology"/>
<comment type="catalytic activity">
    <reaction evidence="5">
        <text>a (3R)-hydroxyacyl-[ACP] + NADP(+) = a 3-oxoacyl-[ACP] + NADPH + H(+)</text>
        <dbReference type="Rhea" id="RHEA:17397"/>
        <dbReference type="Rhea" id="RHEA-COMP:9916"/>
        <dbReference type="Rhea" id="RHEA-COMP:9945"/>
        <dbReference type="ChEBI" id="CHEBI:15378"/>
        <dbReference type="ChEBI" id="CHEBI:57783"/>
        <dbReference type="ChEBI" id="CHEBI:58349"/>
        <dbReference type="ChEBI" id="CHEBI:78776"/>
        <dbReference type="ChEBI" id="CHEBI:78827"/>
        <dbReference type="EC" id="1.1.1.100"/>
    </reaction>
    <physiologicalReaction direction="right-to-left" evidence="5">
        <dbReference type="Rhea" id="RHEA:17399"/>
    </physiologicalReaction>
</comment>
<evidence type="ECO:0000256" key="5">
    <source>
        <dbReference type="ARBA" id="ARBA00047400"/>
    </source>
</evidence>
<feature type="domain" description="Ketoreductase" evidence="6">
    <location>
        <begin position="6"/>
        <end position="188"/>
    </location>
</feature>
<gene>
    <name evidence="7" type="ORF">R3Q16_32095</name>
</gene>
<dbReference type="InterPro" id="IPR050259">
    <property type="entry name" value="SDR"/>
</dbReference>
<dbReference type="PANTHER" id="PTHR42879:SF2">
    <property type="entry name" value="3-OXOACYL-[ACYL-CARRIER-PROTEIN] REDUCTASE FABG"/>
    <property type="match status" value="1"/>
</dbReference>
<keyword evidence="3" id="KW-0964">Secreted</keyword>
<organism evidence="7 8">
    <name type="scientific">Rhodococcus globerulus</name>
    <dbReference type="NCBI Taxonomy" id="33008"/>
    <lineage>
        <taxon>Bacteria</taxon>
        <taxon>Bacillati</taxon>
        <taxon>Actinomycetota</taxon>
        <taxon>Actinomycetes</taxon>
        <taxon>Mycobacteriales</taxon>
        <taxon>Nocardiaceae</taxon>
        <taxon>Rhodococcus</taxon>
    </lineage>
</organism>
<dbReference type="InterPro" id="IPR002347">
    <property type="entry name" value="SDR_fam"/>
</dbReference>
<evidence type="ECO:0000313" key="8">
    <source>
        <dbReference type="Proteomes" id="UP001185927"/>
    </source>
</evidence>
<evidence type="ECO:0000256" key="2">
    <source>
        <dbReference type="ARBA" id="ARBA00006484"/>
    </source>
</evidence>
<name>A0ABU4C425_RHOGO</name>
<dbReference type="Proteomes" id="UP001185927">
    <property type="component" value="Unassembled WGS sequence"/>
</dbReference>
<evidence type="ECO:0000256" key="1">
    <source>
        <dbReference type="ARBA" id="ARBA00004191"/>
    </source>
</evidence>
<protein>
    <recommendedName>
        <fullName evidence="4">3-oxoacyl-[acyl-carrier-protein] reductase MabA</fullName>
    </recommendedName>
</protein>
<sequence>MHRTEIVVVISGAGRGIGAEIAHRLGRSGARVVVNYRSNRTAAHEVVENIRAAGGQAHAVAGDVTNPRDVATLLTATKNVFGRIDVLVCNANTVSPPLADIESLSWSLFESKVVGELAAAYHLTQQVLPTMREQSCGSIVYISSTSADYVGPGRLAHGTAKAALITFAGHVAAHGAAFGVTVTTIAPGAARTDATAGSLPPDVLKRLADKSILGRATEPEDIANLVATVLDPAMRIAPGSVLRADGGFGLLAGGPAAPR</sequence>
<dbReference type="InterPro" id="IPR036291">
    <property type="entry name" value="NAD(P)-bd_dom_sf"/>
</dbReference>
<dbReference type="EMBL" id="JAWLKB010000036">
    <property type="protein sequence ID" value="MDV6271259.1"/>
    <property type="molecule type" value="Genomic_DNA"/>
</dbReference>
<dbReference type="PANTHER" id="PTHR42879">
    <property type="entry name" value="3-OXOACYL-(ACYL-CARRIER-PROTEIN) REDUCTASE"/>
    <property type="match status" value="1"/>
</dbReference>
<accession>A0ABU4C425</accession>
<evidence type="ECO:0000256" key="3">
    <source>
        <dbReference type="ARBA" id="ARBA00022512"/>
    </source>
</evidence>
<reference evidence="7 8" key="1">
    <citation type="submission" date="2023-10" db="EMBL/GenBank/DDBJ databases">
        <title>Development of a sustainable strategy for remediation of hydrocarbon-contaminated territories based on the waste exchange concept.</title>
        <authorList>
            <person name="Krivoruchko A."/>
        </authorList>
    </citation>
    <scope>NUCLEOTIDE SEQUENCE [LARGE SCALE GENOMIC DNA]</scope>
    <source>
        <strain evidence="7 8">IEGM 1203</strain>
    </source>
</reference>
<comment type="similarity">
    <text evidence="2">Belongs to the short-chain dehydrogenases/reductases (SDR) family.</text>
</comment>
<dbReference type="SMART" id="SM00822">
    <property type="entry name" value="PKS_KR"/>
    <property type="match status" value="1"/>
</dbReference>
<dbReference type="InterPro" id="IPR057326">
    <property type="entry name" value="KR_dom"/>
</dbReference>
<evidence type="ECO:0000256" key="4">
    <source>
        <dbReference type="ARBA" id="ARBA00040781"/>
    </source>
</evidence>
<evidence type="ECO:0000259" key="6">
    <source>
        <dbReference type="SMART" id="SM00822"/>
    </source>
</evidence>
<keyword evidence="8" id="KW-1185">Reference proteome</keyword>
<dbReference type="PRINTS" id="PR00081">
    <property type="entry name" value="GDHRDH"/>
</dbReference>
<dbReference type="Gene3D" id="3.40.50.720">
    <property type="entry name" value="NAD(P)-binding Rossmann-like Domain"/>
    <property type="match status" value="1"/>
</dbReference>